<name>A0A6M1RNB6_9BACT</name>
<dbReference type="Gene3D" id="2.60.40.1120">
    <property type="entry name" value="Carboxypeptidase-like, regulatory domain"/>
    <property type="match status" value="1"/>
</dbReference>
<dbReference type="InterPro" id="IPR008972">
    <property type="entry name" value="Cupredoxin"/>
</dbReference>
<gene>
    <name evidence="2" type="ORF">G4L39_07150</name>
</gene>
<keyword evidence="1" id="KW-0732">Signal</keyword>
<dbReference type="InterPro" id="IPR008969">
    <property type="entry name" value="CarboxyPept-like_regulatory"/>
</dbReference>
<evidence type="ECO:0000256" key="1">
    <source>
        <dbReference type="SAM" id="SignalP"/>
    </source>
</evidence>
<dbReference type="Proteomes" id="UP000477311">
    <property type="component" value="Unassembled WGS sequence"/>
</dbReference>
<dbReference type="AlphaFoldDB" id="A0A6M1RNB6"/>
<organism evidence="2 3">
    <name type="scientific">Limisphaera ngatamarikiensis</name>
    <dbReference type="NCBI Taxonomy" id="1324935"/>
    <lineage>
        <taxon>Bacteria</taxon>
        <taxon>Pseudomonadati</taxon>
        <taxon>Verrucomicrobiota</taxon>
        <taxon>Verrucomicrobiia</taxon>
        <taxon>Limisphaerales</taxon>
        <taxon>Limisphaeraceae</taxon>
        <taxon>Limisphaera</taxon>
    </lineage>
</organism>
<sequence length="233" mass="25064">MKANIGLWMAAVVAVATSAGAGEIRGKITLKGSPPPNPVVKDLSADPNCSKLVKEAFQIPMHRVAPDGGLADVFVTLAGITGKSTGASAKPAVLDQKGCQYVPYVLAIQTKQTLLVKNSDPLLHNVHVTPTAAGNKVRNLAQLPGGPDLEFSFDAPEKFVRFKCDVHPWMFAYVCVEDHPWFALSGEDGTYVIRDVPPGKYTLEASHRKLGTLKKEIEVTDGVVNVDFVFEVK</sequence>
<evidence type="ECO:0000313" key="3">
    <source>
        <dbReference type="Proteomes" id="UP000477311"/>
    </source>
</evidence>
<reference evidence="2 3" key="1">
    <citation type="submission" date="2020-02" db="EMBL/GenBank/DDBJ databases">
        <title>Draft genome sequence of Limisphaera ngatamarikiensis NGM72.4T, a thermophilic Verrucomicrobia grouped in subdivision 3.</title>
        <authorList>
            <person name="Carere C.R."/>
            <person name="Steen J."/>
            <person name="Hugenholtz P."/>
            <person name="Stott M.B."/>
        </authorList>
    </citation>
    <scope>NUCLEOTIDE SEQUENCE [LARGE SCALE GENOMIC DNA]</scope>
    <source>
        <strain evidence="2 3">NGM72.4</strain>
    </source>
</reference>
<dbReference type="Gene3D" id="2.60.40.420">
    <property type="entry name" value="Cupredoxins - blue copper proteins"/>
    <property type="match status" value="1"/>
</dbReference>
<evidence type="ECO:0008006" key="4">
    <source>
        <dbReference type="Google" id="ProtNLM"/>
    </source>
</evidence>
<protein>
    <recommendedName>
        <fullName evidence="4">Rhamnogalacturonan lyase domain-containing protein</fullName>
    </recommendedName>
</protein>
<accession>A0A6M1RNB6</accession>
<keyword evidence="3" id="KW-1185">Reference proteome</keyword>
<dbReference type="EMBL" id="JAAKYA010000048">
    <property type="protein sequence ID" value="NGO39173.1"/>
    <property type="molecule type" value="Genomic_DNA"/>
</dbReference>
<dbReference type="SUPFAM" id="SSF49464">
    <property type="entry name" value="Carboxypeptidase regulatory domain-like"/>
    <property type="match status" value="1"/>
</dbReference>
<proteinExistence type="predicted"/>
<feature type="signal peptide" evidence="1">
    <location>
        <begin position="1"/>
        <end position="21"/>
    </location>
</feature>
<comment type="caution">
    <text evidence="2">The sequence shown here is derived from an EMBL/GenBank/DDBJ whole genome shotgun (WGS) entry which is preliminary data.</text>
</comment>
<evidence type="ECO:0000313" key="2">
    <source>
        <dbReference type="EMBL" id="NGO39173.1"/>
    </source>
</evidence>
<dbReference type="RefSeq" id="WP_165107032.1">
    <property type="nucleotide sequence ID" value="NZ_JAAKYA010000048.1"/>
</dbReference>
<feature type="chain" id="PRO_5027026988" description="Rhamnogalacturonan lyase domain-containing protein" evidence="1">
    <location>
        <begin position="22"/>
        <end position="233"/>
    </location>
</feature>
<dbReference type="SUPFAM" id="SSF49503">
    <property type="entry name" value="Cupredoxins"/>
    <property type="match status" value="1"/>
</dbReference>